<dbReference type="Proteomes" id="UP000266861">
    <property type="component" value="Unassembled WGS sequence"/>
</dbReference>
<dbReference type="GO" id="GO:0000307">
    <property type="term" value="C:cyclin-dependent protein kinase holoenzyme complex"/>
    <property type="evidence" value="ECO:0007669"/>
    <property type="project" value="TreeGrafter"/>
</dbReference>
<dbReference type="Pfam" id="PF08613">
    <property type="entry name" value="Cyclin"/>
    <property type="match status" value="2"/>
</dbReference>
<evidence type="ECO:0000313" key="2">
    <source>
        <dbReference type="Proteomes" id="UP000266861"/>
    </source>
</evidence>
<dbReference type="AlphaFoldDB" id="A0A397H7K3"/>
<accession>A0A397H7K3</accession>
<dbReference type="GO" id="GO:0016538">
    <property type="term" value="F:cyclin-dependent protein serine/threonine kinase regulator activity"/>
    <property type="evidence" value="ECO:0007669"/>
    <property type="project" value="TreeGrafter"/>
</dbReference>
<dbReference type="CDD" id="cd20557">
    <property type="entry name" value="CYCLIN_ScPCL1-like"/>
    <property type="match status" value="2"/>
</dbReference>
<dbReference type="Gene3D" id="1.10.472.10">
    <property type="entry name" value="Cyclin-like"/>
    <property type="match status" value="2"/>
</dbReference>
<protein>
    <recommendedName>
        <fullName evidence="3">Cyclin N-terminal domain-containing protein</fullName>
    </recommendedName>
</protein>
<evidence type="ECO:0008006" key="3">
    <source>
        <dbReference type="Google" id="ProtNLM"/>
    </source>
</evidence>
<dbReference type="STRING" id="1348612.A0A397H7K3"/>
<comment type="caution">
    <text evidence="1">The sequence shown here is derived from an EMBL/GenBank/DDBJ whole genome shotgun (WGS) entry which is preliminary data.</text>
</comment>
<dbReference type="InterPro" id="IPR036915">
    <property type="entry name" value="Cyclin-like_sf"/>
</dbReference>
<dbReference type="PANTHER" id="PTHR15615:SF27">
    <property type="entry name" value="PHO85 CYCLIN CLG1"/>
    <property type="match status" value="1"/>
</dbReference>
<organism evidence="1 2">
    <name type="scientific">Diversispora epigaea</name>
    <dbReference type="NCBI Taxonomy" id="1348612"/>
    <lineage>
        <taxon>Eukaryota</taxon>
        <taxon>Fungi</taxon>
        <taxon>Fungi incertae sedis</taxon>
        <taxon>Mucoromycota</taxon>
        <taxon>Glomeromycotina</taxon>
        <taxon>Glomeromycetes</taxon>
        <taxon>Diversisporales</taxon>
        <taxon>Diversisporaceae</taxon>
        <taxon>Diversispora</taxon>
    </lineage>
</organism>
<sequence>MQDLNISKRTTQVLGVLSSNVVFKMLSLKKTGSCESPDLNFKRFCVKMISKSPIIEPIVFLSLKYIQRYIKKGNNFNITNEYQLFTIALMVANKWHNDEVYAKKVCSEISGISQVDIDSMEISFLKSLNFKMHITGKLEYLFAKKIKKTTASQENLPKLGFNFDAKIIQPPVGFERSLMISKSPIIEPIVFLSLKYIQRYIKKGNNFNITNEYQLFTIALMVANKWHNDEVYAKKVCSEISGISQVDIDSMEISFLKSLNFKMHITGKLEYLFAKKIKKTTASQENLPKLGFNFDAKIIQPPVGFERSLVIFHYAKEYKLFE</sequence>
<dbReference type="EMBL" id="PQFF01000331">
    <property type="protein sequence ID" value="RHZ59071.1"/>
    <property type="molecule type" value="Genomic_DNA"/>
</dbReference>
<evidence type="ECO:0000313" key="1">
    <source>
        <dbReference type="EMBL" id="RHZ59071.1"/>
    </source>
</evidence>
<dbReference type="SUPFAM" id="SSF47954">
    <property type="entry name" value="Cyclin-like"/>
    <property type="match status" value="2"/>
</dbReference>
<dbReference type="OrthoDB" id="244495at2759"/>
<dbReference type="GO" id="GO:0005634">
    <property type="term" value="C:nucleus"/>
    <property type="evidence" value="ECO:0007669"/>
    <property type="project" value="TreeGrafter"/>
</dbReference>
<keyword evidence="2" id="KW-1185">Reference proteome</keyword>
<reference evidence="1 2" key="1">
    <citation type="submission" date="2018-08" db="EMBL/GenBank/DDBJ databases">
        <title>Genome and evolution of the arbuscular mycorrhizal fungus Diversispora epigaea (formerly Glomus versiforme) and its bacterial endosymbionts.</title>
        <authorList>
            <person name="Sun X."/>
            <person name="Fei Z."/>
            <person name="Harrison M."/>
        </authorList>
    </citation>
    <scope>NUCLEOTIDE SEQUENCE [LARGE SCALE GENOMIC DNA]</scope>
    <source>
        <strain evidence="1 2">IT104</strain>
    </source>
</reference>
<name>A0A397H7K3_9GLOM</name>
<gene>
    <name evidence="1" type="ORF">Glove_365g223</name>
</gene>
<dbReference type="InterPro" id="IPR013922">
    <property type="entry name" value="Cyclin_PHO80-like"/>
</dbReference>
<dbReference type="GO" id="GO:0019901">
    <property type="term" value="F:protein kinase binding"/>
    <property type="evidence" value="ECO:0007669"/>
    <property type="project" value="InterPro"/>
</dbReference>
<proteinExistence type="predicted"/>
<dbReference type="PANTHER" id="PTHR15615">
    <property type="match status" value="1"/>
</dbReference>